<dbReference type="OrthoDB" id="543156at2759"/>
<dbReference type="GO" id="GO:0016740">
    <property type="term" value="F:transferase activity"/>
    <property type="evidence" value="ECO:0007669"/>
    <property type="project" value="UniProtKB-KW"/>
</dbReference>
<dbReference type="EMBL" id="ML991774">
    <property type="protein sequence ID" value="KAF2238923.1"/>
    <property type="molecule type" value="Genomic_DNA"/>
</dbReference>
<dbReference type="Proteomes" id="UP000800092">
    <property type="component" value="Unassembled WGS sequence"/>
</dbReference>
<dbReference type="PANTHER" id="PTHR43068">
    <property type="entry name" value="SLR1854 PROTEIN"/>
    <property type="match status" value="1"/>
</dbReference>
<name>A0A6A6HN09_VIRVR</name>
<dbReference type="InterPro" id="IPR032633">
    <property type="entry name" value="ThiJ-like"/>
</dbReference>
<accession>A0A6A6HN09</accession>
<reference evidence="1" key="1">
    <citation type="journal article" date="2020" name="Stud. Mycol.">
        <title>101 Dothideomycetes genomes: a test case for predicting lifestyles and emergence of pathogens.</title>
        <authorList>
            <person name="Haridas S."/>
            <person name="Albert R."/>
            <person name="Binder M."/>
            <person name="Bloem J."/>
            <person name="Labutti K."/>
            <person name="Salamov A."/>
            <person name="Andreopoulos B."/>
            <person name="Baker S."/>
            <person name="Barry K."/>
            <person name="Bills G."/>
            <person name="Bluhm B."/>
            <person name="Cannon C."/>
            <person name="Castanera R."/>
            <person name="Culley D."/>
            <person name="Daum C."/>
            <person name="Ezra D."/>
            <person name="Gonzalez J."/>
            <person name="Henrissat B."/>
            <person name="Kuo A."/>
            <person name="Liang C."/>
            <person name="Lipzen A."/>
            <person name="Lutzoni F."/>
            <person name="Magnuson J."/>
            <person name="Mondo S."/>
            <person name="Nolan M."/>
            <person name="Ohm R."/>
            <person name="Pangilinan J."/>
            <person name="Park H.-J."/>
            <person name="Ramirez L."/>
            <person name="Alfaro M."/>
            <person name="Sun H."/>
            <person name="Tritt A."/>
            <person name="Yoshinaga Y."/>
            <person name="Zwiers L.-H."/>
            <person name="Turgeon B."/>
            <person name="Goodwin S."/>
            <person name="Spatafora J."/>
            <person name="Crous P."/>
            <person name="Grigoriev I."/>
        </authorList>
    </citation>
    <scope>NUCLEOTIDE SEQUENCE</scope>
    <source>
        <strain evidence="1">Tuck. ex Michener</strain>
    </source>
</reference>
<protein>
    <submittedName>
        <fullName evidence="1">Class I glutamine amidotransferase-like protein</fullName>
    </submittedName>
</protein>
<dbReference type="InterPro" id="IPR029062">
    <property type="entry name" value="Class_I_gatase-like"/>
</dbReference>
<dbReference type="AlphaFoldDB" id="A0A6A6HN09"/>
<dbReference type="SUPFAM" id="SSF52317">
    <property type="entry name" value="Class I glutamine amidotransferase-like"/>
    <property type="match status" value="1"/>
</dbReference>
<dbReference type="Gene3D" id="3.40.50.880">
    <property type="match status" value="1"/>
</dbReference>
<proteinExistence type="predicted"/>
<keyword evidence="1" id="KW-0808">Transferase</keyword>
<keyword evidence="1" id="KW-0315">Glutamine amidotransferase</keyword>
<keyword evidence="2" id="KW-1185">Reference proteome</keyword>
<dbReference type="PANTHER" id="PTHR43068:SF1">
    <property type="entry name" value="SLR1854 PROTEIN"/>
    <property type="match status" value="1"/>
</dbReference>
<gene>
    <name evidence="1" type="ORF">EV356DRAFT_504263</name>
</gene>
<sequence length="268" mass="29297">MASDKVKVAILMADYGHDPTETAVPFSEFKKAGWDITIFTENGSSPKCDKRMLEGWTQKLLGATQDAVSLYDDMTSTPEWQHASSWSSPTFDLSPFTLVFLPGGHEKGVRQVIDSRVVQTALGAFFPQTRKPSRKAVAAICHGVMALAEGKTAEGRSVLCDATTTALPGAMEGAAYHGTRLFLGDYYKTYGAGSESVEEFVRKKLDDDKVQYRNSLGLSPFVVKDEKYNYISGRFPPDAKLLADEVVALVGEISQAVNQRSVELMHGI</sequence>
<evidence type="ECO:0000313" key="1">
    <source>
        <dbReference type="EMBL" id="KAF2238923.1"/>
    </source>
</evidence>
<evidence type="ECO:0000313" key="2">
    <source>
        <dbReference type="Proteomes" id="UP000800092"/>
    </source>
</evidence>
<dbReference type="Pfam" id="PF17124">
    <property type="entry name" value="ThiJ_like"/>
    <property type="match status" value="1"/>
</dbReference>
<organism evidence="1 2">
    <name type="scientific">Viridothelium virens</name>
    <name type="common">Speckled blister lichen</name>
    <name type="synonym">Trypethelium virens</name>
    <dbReference type="NCBI Taxonomy" id="1048519"/>
    <lineage>
        <taxon>Eukaryota</taxon>
        <taxon>Fungi</taxon>
        <taxon>Dikarya</taxon>
        <taxon>Ascomycota</taxon>
        <taxon>Pezizomycotina</taxon>
        <taxon>Dothideomycetes</taxon>
        <taxon>Dothideomycetes incertae sedis</taxon>
        <taxon>Trypetheliales</taxon>
        <taxon>Trypetheliaceae</taxon>
        <taxon>Viridothelium</taxon>
    </lineage>
</organism>